<accession>A0A327NJE4</accession>
<gene>
    <name evidence="1" type="ORF">HMF3257_15595</name>
</gene>
<reference evidence="1 2" key="1">
    <citation type="submission" date="2018-06" db="EMBL/GenBank/DDBJ databases">
        <title>Spirosoma sp. HMF3257 Genome sequencing and assembly.</title>
        <authorList>
            <person name="Kang H."/>
            <person name="Cha I."/>
            <person name="Kim H."/>
            <person name="Kang J."/>
            <person name="Joh K."/>
        </authorList>
    </citation>
    <scope>NUCLEOTIDE SEQUENCE [LARGE SCALE GENOMIC DNA]</scope>
    <source>
        <strain evidence="1 2">HMF3257</strain>
    </source>
</reference>
<dbReference type="Proteomes" id="UP000249016">
    <property type="component" value="Unassembled WGS sequence"/>
</dbReference>
<evidence type="ECO:0000313" key="2">
    <source>
        <dbReference type="Proteomes" id="UP000249016"/>
    </source>
</evidence>
<evidence type="ECO:0000313" key="1">
    <source>
        <dbReference type="EMBL" id="RAI75252.1"/>
    </source>
</evidence>
<organism evidence="1 2">
    <name type="scientific">Spirosoma telluris</name>
    <dbReference type="NCBI Taxonomy" id="2183553"/>
    <lineage>
        <taxon>Bacteria</taxon>
        <taxon>Pseudomonadati</taxon>
        <taxon>Bacteroidota</taxon>
        <taxon>Cytophagia</taxon>
        <taxon>Cytophagales</taxon>
        <taxon>Cytophagaceae</taxon>
        <taxon>Spirosoma</taxon>
    </lineage>
</organism>
<dbReference type="EMBL" id="QLII01000001">
    <property type="protein sequence ID" value="RAI75252.1"/>
    <property type="molecule type" value="Genomic_DNA"/>
</dbReference>
<protein>
    <submittedName>
        <fullName evidence="1">Uncharacterized protein</fullName>
    </submittedName>
</protein>
<keyword evidence="2" id="KW-1185">Reference proteome</keyword>
<sequence length="78" mass="8951">MGFNSYQGGYQLYYHDEVSTTASKIHPVLKKTGKFKQVHLYRTGNALINGKKISLIKFFHGCKVQPQDEWHAHILTTT</sequence>
<name>A0A327NJE4_9BACT</name>
<proteinExistence type="predicted"/>
<dbReference type="AlphaFoldDB" id="A0A327NJE4"/>
<comment type="caution">
    <text evidence="1">The sequence shown here is derived from an EMBL/GenBank/DDBJ whole genome shotgun (WGS) entry which is preliminary data.</text>
</comment>